<comment type="similarity">
    <text evidence="2">Belongs to the autoinducer-2 exporter (AI-2E) (TC 2.A.86) family.</text>
</comment>
<keyword evidence="4" id="KW-1003">Cell membrane</keyword>
<evidence type="ECO:0000256" key="7">
    <source>
        <dbReference type="ARBA" id="ARBA00023136"/>
    </source>
</evidence>
<comment type="subcellular location">
    <subcellularLocation>
        <location evidence="1">Cell membrane</location>
        <topology evidence="1">Multi-pass membrane protein</topology>
    </subcellularLocation>
</comment>
<gene>
    <name evidence="10" type="ORF">GCM10007173_28770</name>
</gene>
<evidence type="ECO:0008006" key="12">
    <source>
        <dbReference type="Google" id="ProtNLM"/>
    </source>
</evidence>
<proteinExistence type="inferred from homology"/>
<feature type="transmembrane region" description="Helical" evidence="9">
    <location>
        <begin position="140"/>
        <end position="160"/>
    </location>
</feature>
<feature type="transmembrane region" description="Helical" evidence="9">
    <location>
        <begin position="403"/>
        <end position="422"/>
    </location>
</feature>
<evidence type="ECO:0000256" key="1">
    <source>
        <dbReference type="ARBA" id="ARBA00004651"/>
    </source>
</evidence>
<dbReference type="PANTHER" id="PTHR21716:SF53">
    <property type="entry name" value="PERMEASE PERM-RELATED"/>
    <property type="match status" value="1"/>
</dbReference>
<organism evidence="10 11">
    <name type="scientific">Glutamicibacter ardleyensis</name>
    <dbReference type="NCBI Taxonomy" id="225894"/>
    <lineage>
        <taxon>Bacteria</taxon>
        <taxon>Bacillati</taxon>
        <taxon>Actinomycetota</taxon>
        <taxon>Actinomycetes</taxon>
        <taxon>Micrococcales</taxon>
        <taxon>Micrococcaceae</taxon>
        <taxon>Glutamicibacter</taxon>
    </lineage>
</organism>
<feature type="transmembrane region" description="Helical" evidence="9">
    <location>
        <begin position="196"/>
        <end position="221"/>
    </location>
</feature>
<name>A0ABQ2DQ68_9MICC</name>
<keyword evidence="3" id="KW-0813">Transport</keyword>
<feature type="transmembrane region" description="Helical" evidence="9">
    <location>
        <begin position="166"/>
        <end position="184"/>
    </location>
</feature>
<accession>A0ABQ2DQ68</accession>
<evidence type="ECO:0000313" key="10">
    <source>
        <dbReference type="EMBL" id="GGJ68230.1"/>
    </source>
</evidence>
<dbReference type="InterPro" id="IPR002549">
    <property type="entry name" value="AI-2E-like"/>
</dbReference>
<evidence type="ECO:0000256" key="8">
    <source>
        <dbReference type="SAM" id="MobiDB-lite"/>
    </source>
</evidence>
<dbReference type="EMBL" id="BMKX01000008">
    <property type="protein sequence ID" value="GGJ68230.1"/>
    <property type="molecule type" value="Genomic_DNA"/>
</dbReference>
<dbReference type="Pfam" id="PF01594">
    <property type="entry name" value="AI-2E_transport"/>
    <property type="match status" value="1"/>
</dbReference>
<dbReference type="PANTHER" id="PTHR21716">
    <property type="entry name" value="TRANSMEMBRANE PROTEIN"/>
    <property type="match status" value="1"/>
</dbReference>
<protein>
    <recommendedName>
        <fullName evidence="12">AI-2E family transporter</fullName>
    </recommendedName>
</protein>
<keyword evidence="11" id="KW-1185">Reference proteome</keyword>
<dbReference type="Proteomes" id="UP000606115">
    <property type="component" value="Unassembled WGS sequence"/>
</dbReference>
<sequence>MSRSPSGMLSAMDSNQSPDQRGDAAKHHAAQSPASEPAHPTQSATPSGQPPIPKASGPAPGSPHTSPATGAHSHGSSPRPAAEADPEDPAESRSATTRWARRLSRTVNSLFKAPNHPGALDELPESETDTPQPIPALHPISMGFLGTIGVGIALAGYYLLTNVGSLITWISIALFIALGLDPVVRFLMRRGLNRPLAVTSTMVGLLAIFGGFMALIIPTLIAQITQFISRAPEIVDNFLNSAWVKQIDAQYAVSSRINTEVERFFGDSGAVTNVFGGVLGVSQTVAQSMFGVLIVLVLAIYFLASLPGMMSFSLRLVPRSKRNRADQIITRITRSVGNYVMGQASVAVLNALVALILMTLLKVPFAALLTLLVAMLAFIPLVGAVIAGVLVTLVTLTLGWQTALIYAICYFGYLQVEAYFISPRIMNKAVAVPGAVAVISVIAGGTLVGITGALMAIPVAASAMILLREVFIARQDRL</sequence>
<feature type="transmembrane region" description="Helical" evidence="9">
    <location>
        <begin position="289"/>
        <end position="317"/>
    </location>
</feature>
<feature type="transmembrane region" description="Helical" evidence="9">
    <location>
        <begin position="434"/>
        <end position="467"/>
    </location>
</feature>
<evidence type="ECO:0000256" key="6">
    <source>
        <dbReference type="ARBA" id="ARBA00022989"/>
    </source>
</evidence>
<keyword evidence="6 9" id="KW-1133">Transmembrane helix</keyword>
<keyword evidence="7 9" id="KW-0472">Membrane</keyword>
<evidence type="ECO:0000256" key="3">
    <source>
        <dbReference type="ARBA" id="ARBA00022448"/>
    </source>
</evidence>
<comment type="caution">
    <text evidence="10">The sequence shown here is derived from an EMBL/GenBank/DDBJ whole genome shotgun (WGS) entry which is preliminary data.</text>
</comment>
<evidence type="ECO:0000256" key="5">
    <source>
        <dbReference type="ARBA" id="ARBA00022692"/>
    </source>
</evidence>
<feature type="region of interest" description="Disordered" evidence="8">
    <location>
        <begin position="110"/>
        <end position="131"/>
    </location>
</feature>
<feature type="transmembrane region" description="Helical" evidence="9">
    <location>
        <begin position="367"/>
        <end position="396"/>
    </location>
</feature>
<keyword evidence="5 9" id="KW-0812">Transmembrane</keyword>
<evidence type="ECO:0000256" key="4">
    <source>
        <dbReference type="ARBA" id="ARBA00022475"/>
    </source>
</evidence>
<feature type="region of interest" description="Disordered" evidence="8">
    <location>
        <begin position="1"/>
        <end position="98"/>
    </location>
</feature>
<reference evidence="11" key="1">
    <citation type="journal article" date="2019" name="Int. J. Syst. Evol. Microbiol.">
        <title>The Global Catalogue of Microorganisms (GCM) 10K type strain sequencing project: providing services to taxonomists for standard genome sequencing and annotation.</title>
        <authorList>
            <consortium name="The Broad Institute Genomics Platform"/>
            <consortium name="The Broad Institute Genome Sequencing Center for Infectious Disease"/>
            <person name="Wu L."/>
            <person name="Ma J."/>
        </authorList>
    </citation>
    <scope>NUCLEOTIDE SEQUENCE [LARGE SCALE GENOMIC DNA]</scope>
    <source>
        <strain evidence="11">CGMCC 1.3685</strain>
    </source>
</reference>
<evidence type="ECO:0000256" key="9">
    <source>
        <dbReference type="SAM" id="Phobius"/>
    </source>
</evidence>
<evidence type="ECO:0000313" key="11">
    <source>
        <dbReference type="Proteomes" id="UP000606115"/>
    </source>
</evidence>
<feature type="transmembrane region" description="Helical" evidence="9">
    <location>
        <begin position="338"/>
        <end position="361"/>
    </location>
</feature>
<feature type="compositionally biased region" description="Polar residues" evidence="8">
    <location>
        <begin position="1"/>
        <end position="19"/>
    </location>
</feature>
<evidence type="ECO:0000256" key="2">
    <source>
        <dbReference type="ARBA" id="ARBA00009773"/>
    </source>
</evidence>